<keyword evidence="11" id="KW-0963">Cytoplasm</keyword>
<evidence type="ECO:0000256" key="10">
    <source>
        <dbReference type="ARBA" id="ARBA00023239"/>
    </source>
</evidence>
<keyword evidence="15" id="KW-0808">Transferase</keyword>
<dbReference type="InterPro" id="IPR013035">
    <property type="entry name" value="PEP_carboxykinase_C"/>
</dbReference>
<evidence type="ECO:0000259" key="14">
    <source>
        <dbReference type="Pfam" id="PF17297"/>
    </source>
</evidence>
<keyword evidence="15" id="KW-0418">Kinase</keyword>
<evidence type="ECO:0000256" key="4">
    <source>
        <dbReference type="ARBA" id="ARBA00022432"/>
    </source>
</evidence>
<evidence type="ECO:0000256" key="11">
    <source>
        <dbReference type="HAMAP-Rule" id="MF_00452"/>
    </source>
</evidence>
<proteinExistence type="inferred from homology"/>
<keyword evidence="10 11" id="KW-0456">Lyase</keyword>
<protein>
    <recommendedName>
        <fullName evidence="11">Phosphoenolpyruvate carboxykinase [GTP]</fullName>
        <shortName evidence="11">PEP carboxykinase</shortName>
        <shortName evidence="11">PEPCK</shortName>
        <ecNumber evidence="11">4.1.1.32</ecNumber>
    </recommendedName>
    <alternativeName>
        <fullName evidence="11">GTP-dependent phosphoenolpyruvate carboxykinase</fullName>
        <shortName evidence="11">GTP-PEPCK</shortName>
    </alternativeName>
</protein>
<dbReference type="GO" id="GO:0004613">
    <property type="term" value="F:phosphoenolpyruvate carboxykinase (GTP) activity"/>
    <property type="evidence" value="ECO:0007669"/>
    <property type="project" value="UniProtKB-UniRule"/>
</dbReference>
<evidence type="ECO:0000256" key="9">
    <source>
        <dbReference type="ARBA" id="ARBA00023211"/>
    </source>
</evidence>
<dbReference type="Pfam" id="PF17297">
    <property type="entry name" value="PEPCK_N"/>
    <property type="match status" value="1"/>
</dbReference>
<name>A0A560JF77_9PROT</name>
<dbReference type="GO" id="GO:0005525">
    <property type="term" value="F:GTP binding"/>
    <property type="evidence" value="ECO:0007669"/>
    <property type="project" value="UniProtKB-UniRule"/>
</dbReference>
<feature type="binding site" evidence="11">
    <location>
        <position position="91"/>
    </location>
    <ligand>
        <name>substrate</name>
    </ligand>
</feature>
<feature type="binding site" evidence="11">
    <location>
        <begin position="523"/>
        <end position="526"/>
    </location>
    <ligand>
        <name>GTP</name>
        <dbReference type="ChEBI" id="CHEBI:37565"/>
    </ligand>
</feature>
<feature type="binding site" evidence="11">
    <location>
        <begin position="398"/>
        <end position="400"/>
    </location>
    <ligand>
        <name>substrate</name>
    </ligand>
</feature>
<dbReference type="PANTHER" id="PTHR11561:SF0">
    <property type="entry name" value="PHOSPHOENOLPYRUVATE CARBOXYKINASE [GTP]-RELATED"/>
    <property type="match status" value="1"/>
</dbReference>
<evidence type="ECO:0000256" key="3">
    <source>
        <dbReference type="ARBA" id="ARBA00011245"/>
    </source>
</evidence>
<keyword evidence="4 11" id="KW-0312">Gluconeogenesis</keyword>
<dbReference type="GO" id="GO:0046327">
    <property type="term" value="P:glycerol biosynthetic process from pyruvate"/>
    <property type="evidence" value="ECO:0007669"/>
    <property type="project" value="TreeGrafter"/>
</dbReference>
<comment type="function">
    <text evidence="11">Catalyzes the conversion of oxaloacetate (OAA) to phosphoenolpyruvate (PEP), the rate-limiting step in the metabolic pathway that produces glucose from lactate and other precursors derived from the citric acid cycle.</text>
</comment>
<feature type="domain" description="Phosphoenolpyruvate carboxykinase C-terminal P-loop" evidence="13">
    <location>
        <begin position="255"/>
        <end position="611"/>
    </location>
</feature>
<dbReference type="Gene3D" id="2.170.8.10">
    <property type="entry name" value="Phosphoenolpyruvate Carboxykinase, domain 2"/>
    <property type="match status" value="1"/>
</dbReference>
<dbReference type="InterPro" id="IPR008210">
    <property type="entry name" value="PEP_carboxykinase_N"/>
</dbReference>
<evidence type="ECO:0000256" key="2">
    <source>
        <dbReference type="ARBA" id="ARBA00005796"/>
    </source>
</evidence>
<feature type="binding site" evidence="11">
    <location>
        <position position="400"/>
    </location>
    <ligand>
        <name>GTP</name>
        <dbReference type="ChEBI" id="CHEBI:37565"/>
    </ligand>
</feature>
<dbReference type="UniPathway" id="UPA00138"/>
<dbReference type="PANTHER" id="PTHR11561">
    <property type="entry name" value="PHOSPHOENOLPYRUVATE CARBOXYKINASE"/>
    <property type="match status" value="1"/>
</dbReference>
<comment type="cofactor">
    <cofactor evidence="11">
        <name>Mn(2+)</name>
        <dbReference type="ChEBI" id="CHEBI:29035"/>
    </cofactor>
    <text evidence="11">Binds 1 Mn(2+) ion per subunit.</text>
</comment>
<comment type="similarity">
    <text evidence="2 11">Belongs to the phosphoenolpyruvate carboxykinase [GTP] family.</text>
</comment>
<keyword evidence="6 11" id="KW-0547">Nucleotide-binding</keyword>
<dbReference type="GO" id="GO:0006094">
    <property type="term" value="P:gluconeogenesis"/>
    <property type="evidence" value="ECO:0007669"/>
    <property type="project" value="UniProtKB-UniRule"/>
</dbReference>
<comment type="caution">
    <text evidence="15">The sequence shown here is derived from an EMBL/GenBank/DDBJ whole genome shotgun (WGS) entry which is preliminary data.</text>
</comment>
<feature type="binding site" evidence="11">
    <location>
        <position position="239"/>
    </location>
    <ligand>
        <name>Mn(2+)</name>
        <dbReference type="ChEBI" id="CHEBI:29035"/>
    </ligand>
</feature>
<accession>A0A560JF77</accession>
<feature type="binding site" evidence="11">
    <location>
        <position position="259"/>
    </location>
    <ligand>
        <name>Mn(2+)</name>
        <dbReference type="ChEBI" id="CHEBI:29035"/>
    </ligand>
</feature>
<comment type="catalytic activity">
    <reaction evidence="11">
        <text>oxaloacetate + GTP = phosphoenolpyruvate + GDP + CO2</text>
        <dbReference type="Rhea" id="RHEA:10388"/>
        <dbReference type="ChEBI" id="CHEBI:16452"/>
        <dbReference type="ChEBI" id="CHEBI:16526"/>
        <dbReference type="ChEBI" id="CHEBI:37565"/>
        <dbReference type="ChEBI" id="CHEBI:58189"/>
        <dbReference type="ChEBI" id="CHEBI:58702"/>
        <dbReference type="EC" id="4.1.1.32"/>
    </reaction>
</comment>
<feature type="binding site" evidence="11">
    <location>
        <begin position="230"/>
        <end position="232"/>
    </location>
    <ligand>
        <name>substrate</name>
    </ligand>
</feature>
<evidence type="ECO:0000313" key="15">
    <source>
        <dbReference type="EMBL" id="TWB69863.1"/>
    </source>
</evidence>
<feature type="binding site" evidence="11">
    <location>
        <position position="281"/>
    </location>
    <ligand>
        <name>substrate</name>
    </ligand>
</feature>
<dbReference type="PIRSF" id="PIRSF001348">
    <property type="entry name" value="PEP_carboxykinase_GTP"/>
    <property type="match status" value="1"/>
</dbReference>
<organism evidence="15 16">
    <name type="scientific">Nitrospirillum amazonense</name>
    <dbReference type="NCBI Taxonomy" id="28077"/>
    <lineage>
        <taxon>Bacteria</taxon>
        <taxon>Pseudomonadati</taxon>
        <taxon>Pseudomonadota</taxon>
        <taxon>Alphaproteobacteria</taxon>
        <taxon>Rhodospirillales</taxon>
        <taxon>Azospirillaceae</taxon>
        <taxon>Nitrospirillum</taxon>
    </lineage>
</organism>
<dbReference type="CDD" id="cd00819">
    <property type="entry name" value="PEPCK_GTP"/>
    <property type="match status" value="1"/>
</dbReference>
<keyword evidence="8 11" id="KW-0342">GTP-binding</keyword>
<evidence type="ECO:0000256" key="5">
    <source>
        <dbReference type="ARBA" id="ARBA00022723"/>
    </source>
</evidence>
<dbReference type="SUPFAM" id="SSF53795">
    <property type="entry name" value="PEP carboxykinase-like"/>
    <property type="match status" value="1"/>
</dbReference>
<dbReference type="GO" id="GO:0006107">
    <property type="term" value="P:oxaloacetate metabolic process"/>
    <property type="evidence" value="ECO:0007669"/>
    <property type="project" value="TreeGrafter"/>
</dbReference>
<dbReference type="Gene3D" id="3.40.449.10">
    <property type="entry name" value="Phosphoenolpyruvate Carboxykinase, domain 1"/>
    <property type="match status" value="1"/>
</dbReference>
<sequence length="621" mass="68034">MSSSVTTSSALTGSPLSGATGAPTTNQALLDWVDEVVAHCQPAAVHWCDGSQEEYDRLCEEMVAQGTFIRLNPAKRPNSFLCRSDAGDVARVEDRTFICTPTSEEAGPTNNWADPAEMRQTLQGLFKGSMRGRTLYVVPFSMGPLGSSISHIGVQLSDSPYVAVNMRIMTRMGEAVLRQLGDGGFVKCLHSVGAPLAPGQNDVAWPCNARHKYIVHFPETHEIISYGSGYGGNALLGKKCFALRIASSLGREEGWLAEHMLILGVESPEGEKTYVAAAFPSACGKTNFAMMVPPAAFDGWKVRTIGDDIAWIKPAPDGTLRAINPEAGFFGVAPGTSLKSNPNALLTLHANVIFTNCALTDDGDVWWEGLTETPPAHLIDWEGKDWTPASGRKAAHPNARFTAPASQCPSIDPAWEDPAGVPISAFIFGGRLSRTFPLVFETRGWNEGVYWAATLGSEATAAAVGQAAIRRDPFAMLPFCGYNMAEYWRHWLDMGNKINDLPRIYRVNWFRKDQDGKFAWPGFGDNMRVLKWIVDRVRGRAVETEENLFGLTPRYEDLTWTGLDFGRDQFDAVMAVNDVEAETELRDQSELFGRFGGDTPQELIDQQDALLDRLAQNREAA</sequence>
<feature type="binding site" evidence="11">
    <location>
        <position position="431"/>
    </location>
    <ligand>
        <name>GTP</name>
        <dbReference type="ChEBI" id="CHEBI:37565"/>
    </ligand>
</feature>
<feature type="region of interest" description="Disordered" evidence="12">
    <location>
        <begin position="1"/>
        <end position="20"/>
    </location>
</feature>
<dbReference type="InterPro" id="IPR035077">
    <property type="entry name" value="PEP_carboxykinase_GTP_C"/>
</dbReference>
<dbReference type="Pfam" id="PF00821">
    <property type="entry name" value="PEPCK_GTP"/>
    <property type="match status" value="1"/>
</dbReference>
<feature type="active site" evidence="11">
    <location>
        <position position="283"/>
    </location>
</feature>
<evidence type="ECO:0000256" key="1">
    <source>
        <dbReference type="ARBA" id="ARBA00004742"/>
    </source>
</evidence>
<dbReference type="InterPro" id="IPR035078">
    <property type="entry name" value="PEP_carboxykinase_GTP_N"/>
</dbReference>
<keyword evidence="9 11" id="KW-0464">Manganese</keyword>
<dbReference type="GO" id="GO:0005829">
    <property type="term" value="C:cytosol"/>
    <property type="evidence" value="ECO:0007669"/>
    <property type="project" value="TreeGrafter"/>
</dbReference>
<keyword evidence="7 11" id="KW-0210">Decarboxylase</keyword>
<evidence type="ECO:0000313" key="16">
    <source>
        <dbReference type="Proteomes" id="UP000320516"/>
    </source>
</evidence>
<dbReference type="SUPFAM" id="SSF68923">
    <property type="entry name" value="PEP carboxykinase N-terminal domain"/>
    <property type="match status" value="1"/>
</dbReference>
<feature type="binding site" evidence="11">
    <location>
        <position position="308"/>
    </location>
    <ligand>
        <name>Mn(2+)</name>
        <dbReference type="ChEBI" id="CHEBI:29035"/>
    </ligand>
</feature>
<evidence type="ECO:0000256" key="6">
    <source>
        <dbReference type="ARBA" id="ARBA00022741"/>
    </source>
</evidence>
<dbReference type="GO" id="GO:0030145">
    <property type="term" value="F:manganese ion binding"/>
    <property type="evidence" value="ECO:0007669"/>
    <property type="project" value="UniProtKB-UniRule"/>
</dbReference>
<dbReference type="EMBL" id="VITV01000008">
    <property type="protein sequence ID" value="TWB69863.1"/>
    <property type="molecule type" value="Genomic_DNA"/>
</dbReference>
<feature type="binding site" evidence="11">
    <location>
        <begin position="282"/>
        <end position="287"/>
    </location>
    <ligand>
        <name>GTP</name>
        <dbReference type="ChEBI" id="CHEBI:37565"/>
    </ligand>
</feature>
<comment type="pathway">
    <text evidence="1 11">Carbohydrate biosynthesis; gluconeogenesis.</text>
</comment>
<evidence type="ECO:0000259" key="13">
    <source>
        <dbReference type="Pfam" id="PF00821"/>
    </source>
</evidence>
<keyword evidence="15" id="KW-0670">Pyruvate</keyword>
<gene>
    <name evidence="11" type="primary">pckG</name>
    <name evidence="15" type="ORF">FBZ87_108153</name>
</gene>
<reference evidence="15 16" key="1">
    <citation type="submission" date="2019-06" db="EMBL/GenBank/DDBJ databases">
        <title>Genomic Encyclopedia of Type Strains, Phase IV (KMG-V): Genome sequencing to study the core and pangenomes of soil and plant-associated prokaryotes.</title>
        <authorList>
            <person name="Whitman W."/>
        </authorList>
    </citation>
    <scope>NUCLEOTIDE SEQUENCE [LARGE SCALE GENOMIC DNA]</scope>
    <source>
        <strain evidence="15 16">BR 12005</strain>
    </source>
</reference>
<dbReference type="GO" id="GO:0019543">
    <property type="term" value="P:propionate catabolic process"/>
    <property type="evidence" value="ECO:0007669"/>
    <property type="project" value="TreeGrafter"/>
</dbReference>
<dbReference type="Gene3D" id="3.90.228.20">
    <property type="match status" value="1"/>
</dbReference>
<dbReference type="HAMAP" id="MF_00452">
    <property type="entry name" value="PEPCK_GTP"/>
    <property type="match status" value="1"/>
</dbReference>
<dbReference type="NCBIfam" id="NF003253">
    <property type="entry name" value="PRK04210.1"/>
    <property type="match status" value="1"/>
</dbReference>
<evidence type="ECO:0000256" key="8">
    <source>
        <dbReference type="ARBA" id="ARBA00023134"/>
    </source>
</evidence>
<dbReference type="Proteomes" id="UP000320516">
    <property type="component" value="Unassembled WGS sequence"/>
</dbReference>
<dbReference type="RefSeq" id="WP_246134521.1">
    <property type="nucleotide sequence ID" value="NZ_VITV01000008.1"/>
</dbReference>
<dbReference type="FunFam" id="3.40.449.10:FF:000005">
    <property type="entry name" value="Phosphoenolpyruvate carboxykinase [GTP]"/>
    <property type="match status" value="1"/>
</dbReference>
<evidence type="ECO:0000256" key="12">
    <source>
        <dbReference type="SAM" id="MobiDB-lite"/>
    </source>
</evidence>
<dbReference type="PROSITE" id="PS00505">
    <property type="entry name" value="PEPCK_GTP"/>
    <property type="match status" value="1"/>
</dbReference>
<comment type="subunit">
    <text evidence="3 11">Monomer.</text>
</comment>
<dbReference type="GO" id="GO:0042594">
    <property type="term" value="P:response to starvation"/>
    <property type="evidence" value="ECO:0007669"/>
    <property type="project" value="TreeGrafter"/>
</dbReference>
<dbReference type="GO" id="GO:0016301">
    <property type="term" value="F:kinase activity"/>
    <property type="evidence" value="ECO:0007669"/>
    <property type="project" value="UniProtKB-KW"/>
</dbReference>
<dbReference type="GO" id="GO:0071333">
    <property type="term" value="P:cellular response to glucose stimulus"/>
    <property type="evidence" value="ECO:0007669"/>
    <property type="project" value="TreeGrafter"/>
</dbReference>
<feature type="domain" description="Phosphoenolpyruvate carboxykinase GTP-utilising N-terminal" evidence="14">
    <location>
        <begin position="31"/>
        <end position="251"/>
    </location>
</feature>
<dbReference type="InterPro" id="IPR018091">
    <property type="entry name" value="PEP_carboxykin_GTP_CS"/>
</dbReference>
<dbReference type="EC" id="4.1.1.32" evidence="11"/>
<comment type="subcellular location">
    <subcellularLocation>
        <location evidence="11">Cytoplasm</location>
    </subcellularLocation>
</comment>
<dbReference type="InterPro" id="IPR008209">
    <property type="entry name" value="PEP_carboxykinase_GTP"/>
</dbReference>
<evidence type="ECO:0000256" key="7">
    <source>
        <dbReference type="ARBA" id="ARBA00022793"/>
    </source>
</evidence>
<keyword evidence="5 11" id="KW-0479">Metal-binding</keyword>
<dbReference type="AlphaFoldDB" id="A0A560JF77"/>
<dbReference type="GO" id="GO:0033993">
    <property type="term" value="P:response to lipid"/>
    <property type="evidence" value="ECO:0007669"/>
    <property type="project" value="TreeGrafter"/>
</dbReference>